<name>Q8U578_AGRFC</name>
<keyword evidence="3" id="KW-1185">Reference proteome</keyword>
<reference evidence="2 3" key="2">
    <citation type="journal article" date="2001" name="Science">
        <title>Genome sequence of the plant pathogen and biotechnology agent Agrobacterium tumefaciens C58.</title>
        <authorList>
            <person name="Goodner B."/>
            <person name="Hinkle G."/>
            <person name="Gattung S."/>
            <person name="Miller N."/>
            <person name="Blanchard M."/>
            <person name="Qurollo B."/>
            <person name="Goldman B.S."/>
            <person name="Cao Y."/>
            <person name="Askenazi M."/>
            <person name="Halling C."/>
            <person name="Mullin L."/>
            <person name="Houmiel K."/>
            <person name="Gordon J."/>
            <person name="Vaudin M."/>
            <person name="Iartchouk O."/>
            <person name="Epp A."/>
            <person name="Liu F."/>
            <person name="Wollam C."/>
            <person name="Allinger M."/>
            <person name="Doughty D."/>
            <person name="Scott C."/>
            <person name="Lappas C."/>
            <person name="Markelz B."/>
            <person name="Flanagan C."/>
            <person name="Crowell C."/>
            <person name="Gurson J."/>
            <person name="Lomo C."/>
            <person name="Sear C."/>
            <person name="Strub G."/>
            <person name="Cielo C."/>
            <person name="Slater S."/>
        </authorList>
    </citation>
    <scope>NUCLEOTIDE SEQUENCE [LARGE SCALE GENOMIC DNA]</scope>
    <source>
        <strain evidence="3">C58 / ATCC 33970</strain>
    </source>
</reference>
<dbReference type="BioCyc" id="AGRO:ATU1812-MONOMER"/>
<dbReference type="EMBL" id="AE007869">
    <property type="protein sequence ID" value="AAK87579.2"/>
    <property type="molecule type" value="Genomic_DNA"/>
</dbReference>
<sequence length="70" mass="8230">MASDVEKEKKRDHAAGQERERKKHTVAKTFHTFHSLGRVDKGIGYEPFGKRLLRRRRQVIASATLRQQWT</sequence>
<feature type="region of interest" description="Disordered" evidence="1">
    <location>
        <begin position="1"/>
        <end position="24"/>
    </location>
</feature>
<reference evidence="2 3" key="1">
    <citation type="journal article" date="2001" name="Science">
        <title>The genome of the natural genetic engineer Agrobacterium tumefaciens C58.</title>
        <authorList>
            <person name="Wood D.W."/>
            <person name="Setubal J.C."/>
            <person name="Kaul R."/>
            <person name="Monks D.E."/>
            <person name="Kitajima J.P."/>
            <person name="Okura V.K."/>
            <person name="Zhou Y."/>
            <person name="Chen L."/>
            <person name="Wood G.E."/>
            <person name="Almeida N.F.Jr."/>
            <person name="Woo L."/>
            <person name="Chen Y."/>
            <person name="Paulsen I.T."/>
            <person name="Eisen J.A."/>
            <person name="Karp P.D."/>
            <person name="Bovee D.Sr."/>
            <person name="Chapman P."/>
            <person name="Clendenning J."/>
            <person name="Deatherage G."/>
            <person name="Gillet W."/>
            <person name="Grant C."/>
            <person name="Kutyavin T."/>
            <person name="Levy R."/>
            <person name="Li M.J."/>
            <person name="McClelland E."/>
            <person name="Palmieri A."/>
            <person name="Raymond C."/>
            <person name="Rouse G."/>
            <person name="Saenphimmachak C."/>
            <person name="Wu Z."/>
            <person name="Romero P."/>
            <person name="Gordon D."/>
            <person name="Zhang S."/>
            <person name="Yoo H."/>
            <person name="Tao Y."/>
            <person name="Biddle P."/>
            <person name="Jung M."/>
            <person name="Krespan W."/>
            <person name="Perry M."/>
            <person name="Gordon-Kamm B."/>
            <person name="Liao L."/>
            <person name="Kim S."/>
            <person name="Hendrick C."/>
            <person name="Zhao Z.Y."/>
            <person name="Dolan M."/>
            <person name="Chumley F."/>
            <person name="Tingey S.V."/>
            <person name="Tomb J.F."/>
            <person name="Gordon M.P."/>
            <person name="Olson M.V."/>
            <person name="Nester E.W."/>
        </authorList>
    </citation>
    <scope>NUCLEOTIDE SEQUENCE [LARGE SCALE GENOMIC DNA]</scope>
    <source>
        <strain evidence="3">C58 / ATCC 33970</strain>
    </source>
</reference>
<evidence type="ECO:0000313" key="2">
    <source>
        <dbReference type="EMBL" id="AAK87579.2"/>
    </source>
</evidence>
<dbReference type="EnsemblBacteria" id="AAK87579">
    <property type="protein sequence ID" value="AAK87579"/>
    <property type="gene ID" value="Atu1812"/>
</dbReference>
<organism evidence="2 3">
    <name type="scientific">Agrobacterium fabrum (strain C58 / ATCC 33970)</name>
    <name type="common">Agrobacterium tumefaciens (strain C58)</name>
    <dbReference type="NCBI Taxonomy" id="176299"/>
    <lineage>
        <taxon>Bacteria</taxon>
        <taxon>Pseudomonadati</taxon>
        <taxon>Pseudomonadota</taxon>
        <taxon>Alphaproteobacteria</taxon>
        <taxon>Hyphomicrobiales</taxon>
        <taxon>Rhizobiaceae</taxon>
        <taxon>Rhizobium/Agrobacterium group</taxon>
        <taxon>Agrobacterium</taxon>
        <taxon>Agrobacterium tumefaciens complex</taxon>
    </lineage>
</organism>
<dbReference type="Proteomes" id="UP000000813">
    <property type="component" value="Chromosome circular"/>
</dbReference>
<gene>
    <name evidence="2" type="ordered locus">Atu1812</name>
</gene>
<accession>Q8U578</accession>
<dbReference type="KEGG" id="atu:Atu1812"/>
<evidence type="ECO:0000313" key="3">
    <source>
        <dbReference type="Proteomes" id="UP000000813"/>
    </source>
</evidence>
<dbReference type="AlphaFoldDB" id="Q8U578"/>
<evidence type="ECO:0000256" key="1">
    <source>
        <dbReference type="SAM" id="MobiDB-lite"/>
    </source>
</evidence>
<proteinExistence type="predicted"/>
<feature type="compositionally biased region" description="Basic and acidic residues" evidence="1">
    <location>
        <begin position="1"/>
        <end position="20"/>
    </location>
</feature>
<dbReference type="HOGENOM" id="CLU_2748750_0_0_5"/>
<protein>
    <submittedName>
        <fullName evidence="2">Uncharacterized protein</fullName>
    </submittedName>
</protein>